<organism evidence="3 4">
    <name type="scientific">Uliginosibacterium sediminicola</name>
    <dbReference type="NCBI Taxonomy" id="2024550"/>
    <lineage>
        <taxon>Bacteria</taxon>
        <taxon>Pseudomonadati</taxon>
        <taxon>Pseudomonadota</taxon>
        <taxon>Betaproteobacteria</taxon>
        <taxon>Rhodocyclales</taxon>
        <taxon>Zoogloeaceae</taxon>
        <taxon>Uliginosibacterium</taxon>
    </lineage>
</organism>
<evidence type="ECO:0000259" key="2">
    <source>
        <dbReference type="Pfam" id="PF13386"/>
    </source>
</evidence>
<accession>A0ABU9Z063</accession>
<dbReference type="Proteomes" id="UP001410394">
    <property type="component" value="Unassembled WGS sequence"/>
</dbReference>
<evidence type="ECO:0000256" key="1">
    <source>
        <dbReference type="SAM" id="Phobius"/>
    </source>
</evidence>
<keyword evidence="4" id="KW-1185">Reference proteome</keyword>
<keyword evidence="1" id="KW-0812">Transmembrane</keyword>
<proteinExistence type="predicted"/>
<feature type="transmembrane region" description="Helical" evidence="1">
    <location>
        <begin position="160"/>
        <end position="178"/>
    </location>
</feature>
<feature type="transmembrane region" description="Helical" evidence="1">
    <location>
        <begin position="55"/>
        <end position="77"/>
    </location>
</feature>
<evidence type="ECO:0000313" key="4">
    <source>
        <dbReference type="Proteomes" id="UP001410394"/>
    </source>
</evidence>
<dbReference type="PANTHER" id="PTHR42208:SF1">
    <property type="entry name" value="HEAVY METAL TRANSPORTER"/>
    <property type="match status" value="1"/>
</dbReference>
<dbReference type="InterPro" id="IPR039447">
    <property type="entry name" value="UreH-like_TM_dom"/>
</dbReference>
<feature type="domain" description="Urease accessory protein UreH-like transmembrane" evidence="2">
    <location>
        <begin position="9"/>
        <end position="218"/>
    </location>
</feature>
<dbReference type="Pfam" id="PF13386">
    <property type="entry name" value="DsbD_2"/>
    <property type="match status" value="1"/>
</dbReference>
<dbReference type="RefSeq" id="WP_345920131.1">
    <property type="nucleotide sequence ID" value="NZ_JBDIVE010000006.1"/>
</dbReference>
<name>A0ABU9Z063_9RHOO</name>
<feature type="transmembrane region" description="Helical" evidence="1">
    <location>
        <begin position="89"/>
        <end position="110"/>
    </location>
</feature>
<sequence>MSLALLFSALMLGLASGGHCIAMCGAGSAWCLGSGDSRSTRGLRLLSFHAGRVSGYALMGALLGGAAGMFQLLSTWINALRPLWTMANAALFVVGLCLLLTARQPAFVIAAGQGMGRWMRRLQASVRGEAAVAPLRFVPANAAVGGVASTAPALSARGGLALGLSWALIPCGPLYSAWTLSLFAGSPLNGAAIALAFAIPSGVQLAFGQWWFARYAQRPANQQGGRWDRLGTRAAGAALCVSAGYAIAMLAFGHPEQGVFCL</sequence>
<gene>
    <name evidence="3" type="ORF">ABDB84_12795</name>
</gene>
<protein>
    <submittedName>
        <fullName evidence="3">Sulfite exporter TauE/SafE family protein</fullName>
    </submittedName>
</protein>
<dbReference type="PANTHER" id="PTHR42208">
    <property type="entry name" value="HEAVY METAL TRANSPORTER-RELATED"/>
    <property type="match status" value="1"/>
</dbReference>
<feature type="transmembrane region" description="Helical" evidence="1">
    <location>
        <begin position="234"/>
        <end position="253"/>
    </location>
</feature>
<dbReference type="EMBL" id="JBDIVE010000006">
    <property type="protein sequence ID" value="MEN3069362.1"/>
    <property type="molecule type" value="Genomic_DNA"/>
</dbReference>
<keyword evidence="1" id="KW-1133">Transmembrane helix</keyword>
<comment type="caution">
    <text evidence="3">The sequence shown here is derived from an EMBL/GenBank/DDBJ whole genome shotgun (WGS) entry which is preliminary data.</text>
</comment>
<feature type="transmembrane region" description="Helical" evidence="1">
    <location>
        <begin position="190"/>
        <end position="213"/>
    </location>
</feature>
<reference evidence="3 4" key="1">
    <citation type="journal article" date="2018" name="Int. J. Syst. Evol. Microbiol.">
        <title>Uliginosibacterium sediminicola sp. nov., isolated from freshwater sediment.</title>
        <authorList>
            <person name="Hwang W.M."/>
            <person name="Kim S.M."/>
            <person name="Kang K."/>
            <person name="Ahn T.Y."/>
        </authorList>
    </citation>
    <scope>NUCLEOTIDE SEQUENCE [LARGE SCALE GENOMIC DNA]</scope>
    <source>
        <strain evidence="3 4">M1-21</strain>
    </source>
</reference>
<keyword evidence="1" id="KW-0472">Membrane</keyword>
<evidence type="ECO:0000313" key="3">
    <source>
        <dbReference type="EMBL" id="MEN3069362.1"/>
    </source>
</evidence>